<accession>A0A174JQL7</accession>
<dbReference type="EMBL" id="QSPV01000011">
    <property type="protein sequence ID" value="RGJ92067.1"/>
    <property type="molecule type" value="Genomic_DNA"/>
</dbReference>
<evidence type="ECO:0000313" key="7">
    <source>
        <dbReference type="EMBL" id="MDC1753595.1"/>
    </source>
</evidence>
<dbReference type="Proteomes" id="UP000432488">
    <property type="component" value="Unassembled WGS sequence"/>
</dbReference>
<dbReference type="NCBIfam" id="TIGR04456">
    <property type="entry name" value="LruC_dom"/>
    <property type="match status" value="1"/>
</dbReference>
<reference evidence="11 12" key="2">
    <citation type="submission" date="2018-08" db="EMBL/GenBank/DDBJ databases">
        <title>A genome reference for cultivated species of the human gut microbiota.</title>
        <authorList>
            <person name="Zou Y."/>
            <person name="Xue W."/>
            <person name="Luo G."/>
        </authorList>
    </citation>
    <scope>NUCLEOTIDE SEQUENCE [LARGE SCALE GENOMIC DNA]</scope>
    <source>
        <strain evidence="9 12">AM34-25</strain>
        <strain evidence="8 11">TM04-30</strain>
    </source>
</reference>
<dbReference type="AlphaFoldDB" id="A0A174JQL7"/>
<evidence type="ECO:0000259" key="2">
    <source>
        <dbReference type="Pfam" id="PF13448"/>
    </source>
</evidence>
<evidence type="ECO:0000313" key="9">
    <source>
        <dbReference type="EMBL" id="RHC72335.1"/>
    </source>
</evidence>
<feature type="domain" description="DUF4842" evidence="3">
    <location>
        <begin position="463"/>
        <end position="635"/>
    </location>
</feature>
<feature type="domain" description="DUF4114" evidence="2">
    <location>
        <begin position="312"/>
        <end position="396"/>
    </location>
</feature>
<dbReference type="RefSeq" id="WP_005832484.1">
    <property type="nucleotide sequence ID" value="NZ_BAABZM010000001.1"/>
</dbReference>
<evidence type="ECO:0000259" key="3">
    <source>
        <dbReference type="Pfam" id="PF16130"/>
    </source>
</evidence>
<name>A0A174JQL7_BACUN</name>
<gene>
    <name evidence="9" type="ORF">DW831_14850</name>
    <name evidence="8" type="ORF">DXD40_13635</name>
    <name evidence="4" type="ORF">ERS852462_02286</name>
    <name evidence="6" type="ORF">GAP55_09275</name>
    <name evidence="5" type="ORF">GAQ56_19215</name>
    <name evidence="7" type="ORF">POY80_14200</name>
</gene>
<keyword evidence="4" id="KW-0449">Lipoprotein</keyword>
<feature type="region of interest" description="Disordered" evidence="1">
    <location>
        <begin position="398"/>
        <end position="426"/>
    </location>
</feature>
<organism evidence="4 10">
    <name type="scientific">Bacteroides uniformis</name>
    <dbReference type="NCBI Taxonomy" id="820"/>
    <lineage>
        <taxon>Bacteria</taxon>
        <taxon>Pseudomonadati</taxon>
        <taxon>Bacteroidota</taxon>
        <taxon>Bacteroidia</taxon>
        <taxon>Bacteroidales</taxon>
        <taxon>Bacteroidaceae</taxon>
        <taxon>Bacteroides</taxon>
    </lineage>
</organism>
<reference evidence="13 14" key="3">
    <citation type="journal article" date="2019" name="Nat. Med.">
        <title>A library of human gut bacterial isolates paired with longitudinal multiomics data enables mechanistic microbiome research.</title>
        <authorList>
            <person name="Poyet M."/>
            <person name="Groussin M."/>
            <person name="Gibbons S.M."/>
            <person name="Avila-Pacheco J."/>
            <person name="Jiang X."/>
            <person name="Kearney S.M."/>
            <person name="Perrotta A.R."/>
            <person name="Berdy B."/>
            <person name="Zhao S."/>
            <person name="Lieberman T.D."/>
            <person name="Swanson P.K."/>
            <person name="Smith M."/>
            <person name="Roesemann S."/>
            <person name="Alexander J.E."/>
            <person name="Rich S.A."/>
            <person name="Livny J."/>
            <person name="Vlamakis H."/>
            <person name="Clish C."/>
            <person name="Bullock K."/>
            <person name="Deik A."/>
            <person name="Scott J."/>
            <person name="Pierce K.A."/>
            <person name="Xavier R.J."/>
            <person name="Alm E.J."/>
        </authorList>
    </citation>
    <scope>NUCLEOTIDE SEQUENCE [LARGE SCALE GENOMIC DNA]</scope>
    <source>
        <strain evidence="6 14">BIOML-A11</strain>
        <strain evidence="5 13">BIOML-A42</strain>
    </source>
</reference>
<dbReference type="Proteomes" id="UP000284514">
    <property type="component" value="Unassembled WGS sequence"/>
</dbReference>
<proteinExistence type="predicted"/>
<evidence type="ECO:0000313" key="10">
    <source>
        <dbReference type="Proteomes" id="UP000095614"/>
    </source>
</evidence>
<dbReference type="Pfam" id="PF16130">
    <property type="entry name" value="DUF4842"/>
    <property type="match status" value="1"/>
</dbReference>
<dbReference type="Proteomes" id="UP000466952">
    <property type="component" value="Unassembled WGS sequence"/>
</dbReference>
<dbReference type="OrthoDB" id="1204817at2"/>
<reference evidence="4 10" key="1">
    <citation type="submission" date="2015-09" db="EMBL/GenBank/DDBJ databases">
        <authorList>
            <consortium name="Pathogen Informatics"/>
        </authorList>
    </citation>
    <scope>NUCLEOTIDE SEQUENCE [LARGE SCALE GENOMIC DNA]</scope>
    <source>
        <strain evidence="4 10">2789STDY5834847</strain>
    </source>
</reference>
<dbReference type="InterPro" id="IPR032295">
    <property type="entry name" value="DUF4842"/>
</dbReference>
<evidence type="ECO:0000313" key="5">
    <source>
        <dbReference type="EMBL" id="KAB4087555.1"/>
    </source>
</evidence>
<dbReference type="EMBL" id="JAQNQY010000015">
    <property type="protein sequence ID" value="MDC1753595.1"/>
    <property type="molecule type" value="Genomic_DNA"/>
</dbReference>
<reference evidence="7" key="4">
    <citation type="submission" date="2022-10" db="EMBL/GenBank/DDBJ databases">
        <title>Human gut microbiome strain richness.</title>
        <authorList>
            <person name="Chen-Liaw A."/>
        </authorList>
    </citation>
    <scope>NUCLEOTIDE SEQUENCE</scope>
    <source>
        <strain evidence="7">A1_m1001262Bd0_191120</strain>
    </source>
</reference>
<dbReference type="InterPro" id="IPR031025">
    <property type="entry name" value="LruC_dom"/>
</dbReference>
<evidence type="ECO:0000313" key="4">
    <source>
        <dbReference type="EMBL" id="CUO99928.1"/>
    </source>
</evidence>
<protein>
    <submittedName>
        <fullName evidence="5">LruC domain-containing protein</fullName>
    </submittedName>
    <submittedName>
        <fullName evidence="4">Putative lipoprotein</fullName>
    </submittedName>
</protein>
<dbReference type="Proteomes" id="UP000095614">
    <property type="component" value="Unassembled WGS sequence"/>
</dbReference>
<dbReference type="EMBL" id="WCTR01000006">
    <property type="protein sequence ID" value="KAB4212817.1"/>
    <property type="molecule type" value="Genomic_DNA"/>
</dbReference>
<dbReference type="EMBL" id="QSIF01000027">
    <property type="protein sequence ID" value="RHC72335.1"/>
    <property type="molecule type" value="Genomic_DNA"/>
</dbReference>
<evidence type="ECO:0000313" key="14">
    <source>
        <dbReference type="Proteomes" id="UP000466952"/>
    </source>
</evidence>
<evidence type="ECO:0000313" key="11">
    <source>
        <dbReference type="Proteomes" id="UP000260844"/>
    </source>
</evidence>
<sequence length="637" mass="71990">MKQNRLISIGAFILVLALSGLMTGCMEKDVYDPNREKEPLPDPDKYFGFEMRSDVRLSVNYDIYGFIPLIEIYGENPMETVEGTPIKKEGIEALFKTYTDNSGKYEGKMQLPTYLNKVYLYTATWGLPGCIELEIKDNAVIFDMSAKSNPKTKSVTRASSDVPYLVNKSQNLYSLCYWGEGGQLNSQYMTKEKNIGNESILDLTDRMKTFFNKGGQDNSKLLGNGKTINISIKEDNTALNLIFLNRSASYNNTFGYYFYKTGTSVDVDQVRKYIIFPNVSFDWYGGQILILESGNKVRLLYFDEDGQAHDTFPAGYTVGWFLYADGFKNGYGNNLEDYLKLPDLYNPYNSNLRTSNPQNNMSAFVSVKDQKSGKTILGAEDGVNQSYCDLLFYVDATPGSSIDDPERPSIPDEGDKEEPKPDEDENVTGTLAFEDIWPSGGDYDMNDVIVEYERKVYFDKKNIVTKIVDEFTPVHDGATYVNAFAYQIDAAQIGDKITLPEGAILEKETSSIIVMSNAKQNIGNKYVVTREFNGSFLKNQLLSYNPYIIVKYSQGEQNRTEVHLPKHKATAYANQSLIGSNDDAYYIDRKGAYPFAIDIPMLGFTPVTERNRIDSQYPGFATWAKSMGNDCKDWYKK</sequence>
<dbReference type="Proteomes" id="UP000260844">
    <property type="component" value="Unassembled WGS sequence"/>
</dbReference>
<evidence type="ECO:0000313" key="6">
    <source>
        <dbReference type="EMBL" id="KAB4212817.1"/>
    </source>
</evidence>
<dbReference type="EMBL" id="WCUV01000017">
    <property type="protein sequence ID" value="KAB4087555.1"/>
    <property type="molecule type" value="Genomic_DNA"/>
</dbReference>
<dbReference type="EMBL" id="CZAF01000006">
    <property type="protein sequence ID" value="CUO99928.1"/>
    <property type="molecule type" value="Genomic_DNA"/>
</dbReference>
<dbReference type="InterPro" id="IPR025193">
    <property type="entry name" value="DUF4114"/>
</dbReference>
<evidence type="ECO:0000313" key="8">
    <source>
        <dbReference type="EMBL" id="RGJ92067.1"/>
    </source>
</evidence>
<dbReference type="Proteomes" id="UP001218502">
    <property type="component" value="Unassembled WGS sequence"/>
</dbReference>
<evidence type="ECO:0000313" key="12">
    <source>
        <dbReference type="Proteomes" id="UP000284514"/>
    </source>
</evidence>
<feature type="compositionally biased region" description="Acidic residues" evidence="1">
    <location>
        <begin position="412"/>
        <end position="426"/>
    </location>
</feature>
<evidence type="ECO:0000313" key="13">
    <source>
        <dbReference type="Proteomes" id="UP000432488"/>
    </source>
</evidence>
<dbReference type="Pfam" id="PF13448">
    <property type="entry name" value="DUF4114"/>
    <property type="match status" value="1"/>
</dbReference>
<evidence type="ECO:0000256" key="1">
    <source>
        <dbReference type="SAM" id="MobiDB-lite"/>
    </source>
</evidence>
<dbReference type="PROSITE" id="PS51257">
    <property type="entry name" value="PROKAR_LIPOPROTEIN"/>
    <property type="match status" value="1"/>
</dbReference>